<dbReference type="InterPro" id="IPR000160">
    <property type="entry name" value="GGDEF_dom"/>
</dbReference>
<dbReference type="PANTHER" id="PTHR33121:SF70">
    <property type="entry name" value="SIGNALING PROTEIN YKOW"/>
    <property type="match status" value="1"/>
</dbReference>
<protein>
    <submittedName>
        <fullName evidence="3">EAL domain-containing protein</fullName>
    </submittedName>
</protein>
<evidence type="ECO:0000313" key="4">
    <source>
        <dbReference type="Proteomes" id="UP001203004"/>
    </source>
</evidence>
<dbReference type="PROSITE" id="PS50883">
    <property type="entry name" value="EAL"/>
    <property type="match status" value="1"/>
</dbReference>
<dbReference type="Proteomes" id="UP001203004">
    <property type="component" value="Unassembled WGS sequence"/>
</dbReference>
<dbReference type="SMART" id="SM00052">
    <property type="entry name" value="EAL"/>
    <property type="match status" value="1"/>
</dbReference>
<dbReference type="Gene3D" id="3.30.70.270">
    <property type="match status" value="1"/>
</dbReference>
<keyword evidence="4" id="KW-1185">Reference proteome</keyword>
<evidence type="ECO:0000259" key="2">
    <source>
        <dbReference type="PROSITE" id="PS50887"/>
    </source>
</evidence>
<evidence type="ECO:0000259" key="1">
    <source>
        <dbReference type="PROSITE" id="PS50883"/>
    </source>
</evidence>
<dbReference type="Gene3D" id="3.20.20.450">
    <property type="entry name" value="EAL domain"/>
    <property type="match status" value="1"/>
</dbReference>
<dbReference type="InterPro" id="IPR029787">
    <property type="entry name" value="Nucleotide_cyclase"/>
</dbReference>
<feature type="domain" description="EAL" evidence="1">
    <location>
        <begin position="366"/>
        <end position="618"/>
    </location>
</feature>
<dbReference type="CDD" id="cd01949">
    <property type="entry name" value="GGDEF"/>
    <property type="match status" value="1"/>
</dbReference>
<proteinExistence type="predicted"/>
<organism evidence="3 4">
    <name type="scientific">Sporolactobacillus mangiferae</name>
    <dbReference type="NCBI Taxonomy" id="2940498"/>
    <lineage>
        <taxon>Bacteria</taxon>
        <taxon>Bacillati</taxon>
        <taxon>Bacillota</taxon>
        <taxon>Bacilli</taxon>
        <taxon>Bacillales</taxon>
        <taxon>Sporolactobacillaceae</taxon>
        <taxon>Sporolactobacillus</taxon>
    </lineage>
</organism>
<dbReference type="Pfam" id="PF00990">
    <property type="entry name" value="GGDEF"/>
    <property type="match status" value="1"/>
</dbReference>
<sequence>MSELSSQEKWLAEVKKQKVALPVSNHKFRLQIALMNVHQLDLQLVRWISPLLLKHHQKIAEQMHGFATELYRMQNKSLSQETGEQLVKMYQKKTRCLSRGTLDACFLAASQNEARFFFKHRFSLSEQSAFLEKYNQAMTAMLNQEAGLPEQVLLLSKSLDKILRLMQQFVLDEYQLLEHEYETGKENALRFKAYHDALTGLPNDLIGEKTIEQLISARETTQKTFAVLKINVDRLKLINETFGRSIGNELLIALSGRMNQALDGFHAQLYRSSSDEFMIIYQDSLNQQELVQAAALLLRSTEKPYYIDGKEIYATFSIGIAEYPANGCSSVEILSAADAALREAKKNHKNRYFFYNNDLHHQMLLKVNTENELQVALYKHQFTLFYQPQVNADSGHLIGVEALIRWRHPKRGIILPGAFISVAEETGMICDIGWWVLNEACRQMKRWHDSGALNVPISVNLSFNQFHDDTLVKRVQRALKMSGLRPEFLELEITESTMAENLERSIKILNEIRALGVGVSLDDFGTGYSSLSYLKSLPINQLKIDRSFVRDIAQNHRDQAIVTAIVSMAEHLWIDVIVEGIESSEQLRAIQRCRCHAIQGNYYSQPLAEDDFSEKFFA</sequence>
<dbReference type="Pfam" id="PF00563">
    <property type="entry name" value="EAL"/>
    <property type="match status" value="1"/>
</dbReference>
<dbReference type="SUPFAM" id="SSF55073">
    <property type="entry name" value="Nucleotide cyclase"/>
    <property type="match status" value="1"/>
</dbReference>
<name>A0ABT0M817_9BACL</name>
<dbReference type="PROSITE" id="PS50887">
    <property type="entry name" value="GGDEF"/>
    <property type="match status" value="1"/>
</dbReference>
<accession>A0ABT0M817</accession>
<dbReference type="InterPro" id="IPR043128">
    <property type="entry name" value="Rev_trsase/Diguanyl_cyclase"/>
</dbReference>
<dbReference type="InterPro" id="IPR050706">
    <property type="entry name" value="Cyclic-di-GMP_PDE-like"/>
</dbReference>
<comment type="caution">
    <text evidence="3">The sequence shown here is derived from an EMBL/GenBank/DDBJ whole genome shotgun (WGS) entry which is preliminary data.</text>
</comment>
<dbReference type="SUPFAM" id="SSF141868">
    <property type="entry name" value="EAL domain-like"/>
    <property type="match status" value="1"/>
</dbReference>
<dbReference type="EMBL" id="JAMAST010000001">
    <property type="protein sequence ID" value="MCL1630733.1"/>
    <property type="molecule type" value="Genomic_DNA"/>
</dbReference>
<feature type="domain" description="GGDEF" evidence="2">
    <location>
        <begin position="223"/>
        <end position="357"/>
    </location>
</feature>
<dbReference type="SMART" id="SM00267">
    <property type="entry name" value="GGDEF"/>
    <property type="match status" value="1"/>
</dbReference>
<dbReference type="PANTHER" id="PTHR33121">
    <property type="entry name" value="CYCLIC DI-GMP PHOSPHODIESTERASE PDEF"/>
    <property type="match status" value="1"/>
</dbReference>
<gene>
    <name evidence="3" type="ORF">M3N64_02030</name>
</gene>
<dbReference type="CDD" id="cd01948">
    <property type="entry name" value="EAL"/>
    <property type="match status" value="1"/>
</dbReference>
<dbReference type="NCBIfam" id="TIGR00254">
    <property type="entry name" value="GGDEF"/>
    <property type="match status" value="1"/>
</dbReference>
<dbReference type="InterPro" id="IPR001633">
    <property type="entry name" value="EAL_dom"/>
</dbReference>
<dbReference type="RefSeq" id="WP_249096585.1">
    <property type="nucleotide sequence ID" value="NZ_JAMAST010000001.1"/>
</dbReference>
<dbReference type="InterPro" id="IPR035919">
    <property type="entry name" value="EAL_sf"/>
</dbReference>
<evidence type="ECO:0000313" key="3">
    <source>
        <dbReference type="EMBL" id="MCL1630733.1"/>
    </source>
</evidence>
<reference evidence="3 4" key="1">
    <citation type="submission" date="2022-05" db="EMBL/GenBank/DDBJ databases">
        <title>Sporolactobacillus sp nov CPB3-1, isolated from tree bark (Mangifera indica L.).</title>
        <authorList>
            <person name="Phuengjayaem S."/>
            <person name="Tanasupawat S."/>
        </authorList>
    </citation>
    <scope>NUCLEOTIDE SEQUENCE [LARGE SCALE GENOMIC DNA]</scope>
    <source>
        <strain evidence="3 4">CPB3-1</strain>
    </source>
</reference>